<dbReference type="EMBL" id="BKCJ011866903">
    <property type="protein sequence ID" value="GFD59583.1"/>
    <property type="molecule type" value="Genomic_DNA"/>
</dbReference>
<organism evidence="1">
    <name type="scientific">Tanacetum cinerariifolium</name>
    <name type="common">Dalmatian daisy</name>
    <name type="synonym">Chrysanthemum cinerariifolium</name>
    <dbReference type="NCBI Taxonomy" id="118510"/>
    <lineage>
        <taxon>Eukaryota</taxon>
        <taxon>Viridiplantae</taxon>
        <taxon>Streptophyta</taxon>
        <taxon>Embryophyta</taxon>
        <taxon>Tracheophyta</taxon>
        <taxon>Spermatophyta</taxon>
        <taxon>Magnoliopsida</taxon>
        <taxon>eudicotyledons</taxon>
        <taxon>Gunneridae</taxon>
        <taxon>Pentapetalae</taxon>
        <taxon>asterids</taxon>
        <taxon>campanulids</taxon>
        <taxon>Asterales</taxon>
        <taxon>Asteraceae</taxon>
        <taxon>Asteroideae</taxon>
        <taxon>Anthemideae</taxon>
        <taxon>Anthemidinae</taxon>
        <taxon>Tanacetum</taxon>
    </lineage>
</organism>
<name>A0A699XK54_TANCI</name>
<reference evidence="1" key="1">
    <citation type="journal article" date="2019" name="Sci. Rep.">
        <title>Draft genome of Tanacetum cinerariifolium, the natural source of mosquito coil.</title>
        <authorList>
            <person name="Yamashiro T."/>
            <person name="Shiraishi A."/>
            <person name="Satake H."/>
            <person name="Nakayama K."/>
        </authorList>
    </citation>
    <scope>NUCLEOTIDE SEQUENCE</scope>
</reference>
<feature type="non-terminal residue" evidence="1">
    <location>
        <position position="1"/>
    </location>
</feature>
<proteinExistence type="predicted"/>
<gene>
    <name evidence="1" type="ORF">Tci_931552</name>
</gene>
<evidence type="ECO:0000313" key="1">
    <source>
        <dbReference type="EMBL" id="GFD59583.1"/>
    </source>
</evidence>
<protein>
    <submittedName>
        <fullName evidence="1">Uncharacterized protein</fullName>
    </submittedName>
</protein>
<accession>A0A699XK54</accession>
<dbReference type="AlphaFoldDB" id="A0A699XK54"/>
<feature type="non-terminal residue" evidence="1">
    <location>
        <position position="80"/>
    </location>
</feature>
<comment type="caution">
    <text evidence="1">The sequence shown here is derived from an EMBL/GenBank/DDBJ whole genome shotgun (WGS) entry which is preliminary data.</text>
</comment>
<sequence>HGAGRRQNDLAGHAFGGVHIGRAAVDDHRATHQRRCLQRLRGLVHAADRIDRRAQVLHGFQAAELRQLRHELAVVLWIER</sequence>